<gene>
    <name evidence="11" type="ORF">CBI38_22080</name>
</gene>
<dbReference type="GO" id="GO:0046872">
    <property type="term" value="F:metal ion binding"/>
    <property type="evidence" value="ECO:0007669"/>
    <property type="project" value="UniProtKB-KW"/>
</dbReference>
<dbReference type="Pfam" id="PF02424">
    <property type="entry name" value="ApbE"/>
    <property type="match status" value="1"/>
</dbReference>
<evidence type="ECO:0000313" key="11">
    <source>
        <dbReference type="EMBL" id="AWK73849.1"/>
    </source>
</evidence>
<dbReference type="EC" id="2.7.1.180" evidence="2"/>
<keyword evidence="5" id="KW-0808">Transferase</keyword>
<dbReference type="Proteomes" id="UP000245711">
    <property type="component" value="Chromosome"/>
</dbReference>
<evidence type="ECO:0000256" key="5">
    <source>
        <dbReference type="ARBA" id="ARBA00022679"/>
    </source>
</evidence>
<evidence type="ECO:0000256" key="9">
    <source>
        <dbReference type="ARBA" id="ARBA00031306"/>
    </source>
</evidence>
<dbReference type="PANTHER" id="PTHR30040:SF2">
    <property type="entry name" value="FAD:PROTEIN FMN TRANSFERASE"/>
    <property type="match status" value="1"/>
</dbReference>
<comment type="catalytic activity">
    <reaction evidence="10">
        <text>L-threonyl-[protein] + FAD = FMN-L-threonyl-[protein] + AMP + H(+)</text>
        <dbReference type="Rhea" id="RHEA:36847"/>
        <dbReference type="Rhea" id="RHEA-COMP:11060"/>
        <dbReference type="Rhea" id="RHEA-COMP:11061"/>
        <dbReference type="ChEBI" id="CHEBI:15378"/>
        <dbReference type="ChEBI" id="CHEBI:30013"/>
        <dbReference type="ChEBI" id="CHEBI:57692"/>
        <dbReference type="ChEBI" id="CHEBI:74257"/>
        <dbReference type="ChEBI" id="CHEBI:456215"/>
        <dbReference type="EC" id="2.7.1.180"/>
    </reaction>
</comment>
<evidence type="ECO:0000256" key="2">
    <source>
        <dbReference type="ARBA" id="ARBA00011955"/>
    </source>
</evidence>
<keyword evidence="12" id="KW-1185">Reference proteome</keyword>
<dbReference type="InterPro" id="IPR024932">
    <property type="entry name" value="ApbE"/>
</dbReference>
<evidence type="ECO:0000256" key="4">
    <source>
        <dbReference type="ARBA" id="ARBA00022630"/>
    </source>
</evidence>
<dbReference type="GO" id="GO:0016740">
    <property type="term" value="F:transferase activity"/>
    <property type="evidence" value="ECO:0007669"/>
    <property type="project" value="UniProtKB-KW"/>
</dbReference>
<keyword evidence="6" id="KW-0479">Metal-binding</keyword>
<evidence type="ECO:0000256" key="6">
    <source>
        <dbReference type="ARBA" id="ARBA00022723"/>
    </source>
</evidence>
<comment type="cofactor">
    <cofactor evidence="1">
        <name>Mg(2+)</name>
        <dbReference type="ChEBI" id="CHEBI:18420"/>
    </cofactor>
</comment>
<keyword evidence="4" id="KW-0285">Flavoprotein</keyword>
<evidence type="ECO:0000256" key="10">
    <source>
        <dbReference type="ARBA" id="ARBA00048540"/>
    </source>
</evidence>
<dbReference type="InterPro" id="IPR003374">
    <property type="entry name" value="ApbE-like_sf"/>
</dbReference>
<sequence>MTGARSATEWSTWGGHVRVVVTDPAALDSAANLVRGYLAAADAAVNRERSDAEIHSLRHGKNTVTPLFARFLTDALSAARITDGKLGPTSASTTHSWRTVGVDGTEVTLPEGVQLDLTATARASSADHCASTTAELLSCGVLVALGGDIATAGPTPPGGWQIQVQDLPGDPTCQVSIPSGAGVATASTVKPLRPDPMALWRTVSVVADCCTTTHATSTAAVAMGGGAVSWLAELKLPARLVDQEFRVSTVNGWPH</sequence>
<dbReference type="OrthoDB" id="9778595at2"/>
<keyword evidence="8" id="KW-0460">Magnesium</keyword>
<accession>A0A2S2BZ44</accession>
<keyword evidence="7" id="KW-0274">FAD</keyword>
<organism evidence="11 12">
    <name type="scientific">Rhodococcus oxybenzonivorans</name>
    <dbReference type="NCBI Taxonomy" id="1990687"/>
    <lineage>
        <taxon>Bacteria</taxon>
        <taxon>Bacillati</taxon>
        <taxon>Actinomycetota</taxon>
        <taxon>Actinomycetes</taxon>
        <taxon>Mycobacteriales</taxon>
        <taxon>Nocardiaceae</taxon>
        <taxon>Rhodococcus</taxon>
    </lineage>
</organism>
<evidence type="ECO:0000256" key="7">
    <source>
        <dbReference type="ARBA" id="ARBA00022827"/>
    </source>
</evidence>
<evidence type="ECO:0000256" key="8">
    <source>
        <dbReference type="ARBA" id="ARBA00022842"/>
    </source>
</evidence>
<reference evidence="11 12" key="1">
    <citation type="submission" date="2017-05" db="EMBL/GenBank/DDBJ databases">
        <title>Isolation of Rhodococcus sp. S2-17 biodegrading of BP-3.</title>
        <authorList>
            <person name="Lee Y."/>
            <person name="Kim K.H."/>
            <person name="Chun B.H."/>
            <person name="Jung H.S."/>
            <person name="Jeon C.O."/>
        </authorList>
    </citation>
    <scope>NUCLEOTIDE SEQUENCE [LARGE SCALE GENOMIC DNA]</scope>
    <source>
        <strain evidence="11 12">S2-17</strain>
    </source>
</reference>
<evidence type="ECO:0000256" key="1">
    <source>
        <dbReference type="ARBA" id="ARBA00001946"/>
    </source>
</evidence>
<protein>
    <recommendedName>
        <fullName evidence="3">FAD:protein FMN transferase</fullName>
        <ecNumber evidence="2">2.7.1.180</ecNumber>
    </recommendedName>
    <alternativeName>
        <fullName evidence="9">Flavin transferase</fullName>
    </alternativeName>
</protein>
<dbReference type="RefSeq" id="WP_109332245.1">
    <property type="nucleotide sequence ID" value="NZ_CP021354.1"/>
</dbReference>
<dbReference type="EMBL" id="CP021354">
    <property type="protein sequence ID" value="AWK73849.1"/>
    <property type="molecule type" value="Genomic_DNA"/>
</dbReference>
<dbReference type="KEGG" id="roz:CBI38_22080"/>
<evidence type="ECO:0000256" key="3">
    <source>
        <dbReference type="ARBA" id="ARBA00016337"/>
    </source>
</evidence>
<evidence type="ECO:0000313" key="12">
    <source>
        <dbReference type="Proteomes" id="UP000245711"/>
    </source>
</evidence>
<dbReference type="PANTHER" id="PTHR30040">
    <property type="entry name" value="THIAMINE BIOSYNTHESIS LIPOPROTEIN APBE"/>
    <property type="match status" value="1"/>
</dbReference>
<proteinExistence type="predicted"/>
<dbReference type="Gene3D" id="3.10.520.10">
    <property type="entry name" value="ApbE-like domains"/>
    <property type="match status" value="1"/>
</dbReference>
<dbReference type="AlphaFoldDB" id="A0A2S2BZ44"/>
<dbReference type="SUPFAM" id="SSF143631">
    <property type="entry name" value="ApbE-like"/>
    <property type="match status" value="1"/>
</dbReference>
<name>A0A2S2BZ44_9NOCA</name>